<keyword evidence="8" id="KW-1185">Reference proteome</keyword>
<evidence type="ECO:0000256" key="2">
    <source>
        <dbReference type="ARBA" id="ARBA00022723"/>
    </source>
</evidence>
<dbReference type="Gene3D" id="1.10.150.120">
    <property type="entry name" value="[2Fe-2S]-binding domain"/>
    <property type="match status" value="1"/>
</dbReference>
<dbReference type="PROSITE" id="PS00197">
    <property type="entry name" value="2FE2S_FER_1"/>
    <property type="match status" value="1"/>
</dbReference>
<dbReference type="GO" id="GO:0016491">
    <property type="term" value="F:oxidoreductase activity"/>
    <property type="evidence" value="ECO:0007669"/>
    <property type="project" value="UniProtKB-KW"/>
</dbReference>
<keyword evidence="5" id="KW-0411">Iron-sulfur</keyword>
<comment type="caution">
    <text evidence="7">The sequence shown here is derived from an EMBL/GenBank/DDBJ whole genome shotgun (WGS) entry which is preliminary data.</text>
</comment>
<evidence type="ECO:0000313" key="7">
    <source>
        <dbReference type="EMBL" id="MCD1654537.1"/>
    </source>
</evidence>
<dbReference type="PROSITE" id="PS51085">
    <property type="entry name" value="2FE2S_FER_2"/>
    <property type="match status" value="1"/>
</dbReference>
<keyword evidence="2" id="KW-0479">Metal-binding</keyword>
<evidence type="ECO:0000256" key="3">
    <source>
        <dbReference type="ARBA" id="ARBA00023002"/>
    </source>
</evidence>
<evidence type="ECO:0000259" key="6">
    <source>
        <dbReference type="PROSITE" id="PS51085"/>
    </source>
</evidence>
<dbReference type="GO" id="GO:0051537">
    <property type="term" value="F:2 iron, 2 sulfur cluster binding"/>
    <property type="evidence" value="ECO:0007669"/>
    <property type="project" value="UniProtKB-KW"/>
</dbReference>
<dbReference type="Pfam" id="PF00111">
    <property type="entry name" value="Fer2"/>
    <property type="match status" value="1"/>
</dbReference>
<dbReference type="SUPFAM" id="SSF54292">
    <property type="entry name" value="2Fe-2S ferredoxin-like"/>
    <property type="match status" value="1"/>
</dbReference>
<dbReference type="GO" id="GO:0046872">
    <property type="term" value="F:metal ion binding"/>
    <property type="evidence" value="ECO:0007669"/>
    <property type="project" value="UniProtKB-KW"/>
</dbReference>
<dbReference type="InterPro" id="IPR036884">
    <property type="entry name" value="2Fe-2S-bd_dom_sf"/>
</dbReference>
<organism evidence="7 8">
    <name type="scientific">Teretinema zuelzerae</name>
    <dbReference type="NCBI Taxonomy" id="156"/>
    <lineage>
        <taxon>Bacteria</taxon>
        <taxon>Pseudomonadati</taxon>
        <taxon>Spirochaetota</taxon>
        <taxon>Spirochaetia</taxon>
        <taxon>Spirochaetales</taxon>
        <taxon>Treponemataceae</taxon>
        <taxon>Teretinema</taxon>
    </lineage>
</organism>
<dbReference type="EMBL" id="JAINWA010000003">
    <property type="protein sequence ID" value="MCD1654537.1"/>
    <property type="molecule type" value="Genomic_DNA"/>
</dbReference>
<evidence type="ECO:0000313" key="8">
    <source>
        <dbReference type="Proteomes" id="UP001198163"/>
    </source>
</evidence>
<dbReference type="PANTHER" id="PTHR44379:SF5">
    <property type="entry name" value="OXIDOREDUCTASE WITH IRON-SULFUR SUBUNIT"/>
    <property type="match status" value="1"/>
</dbReference>
<dbReference type="InterPro" id="IPR006058">
    <property type="entry name" value="2Fe2S_fd_BS"/>
</dbReference>
<keyword evidence="4" id="KW-0408">Iron</keyword>
<dbReference type="InterPro" id="IPR036010">
    <property type="entry name" value="2Fe-2S_ferredoxin-like_sf"/>
</dbReference>
<gene>
    <name evidence="7" type="ORF">K7J14_07435</name>
</gene>
<protein>
    <submittedName>
        <fullName evidence="7">2Fe-2S iron-sulfur cluster binding domain-containing protein</fullName>
    </submittedName>
</protein>
<reference evidence="7" key="1">
    <citation type="submission" date="2021-08" db="EMBL/GenBank/DDBJ databases">
        <title>Comparative analyses of Brucepasteria parasyntrophica and Teretinema zuelzerae.</title>
        <authorList>
            <person name="Song Y."/>
            <person name="Brune A."/>
        </authorList>
    </citation>
    <scope>NUCLEOTIDE SEQUENCE</scope>
    <source>
        <strain evidence="7">DSM 1903</strain>
    </source>
</reference>
<dbReference type="InterPro" id="IPR001041">
    <property type="entry name" value="2Fe-2S_ferredoxin-type"/>
</dbReference>
<keyword evidence="1" id="KW-0001">2Fe-2S</keyword>
<dbReference type="Gene3D" id="3.10.20.30">
    <property type="match status" value="1"/>
</dbReference>
<evidence type="ECO:0000256" key="5">
    <source>
        <dbReference type="ARBA" id="ARBA00023014"/>
    </source>
</evidence>
<feature type="domain" description="2Fe-2S ferredoxin-type" evidence="6">
    <location>
        <begin position="1"/>
        <end position="77"/>
    </location>
</feature>
<evidence type="ECO:0000256" key="1">
    <source>
        <dbReference type="ARBA" id="ARBA00022714"/>
    </source>
</evidence>
<dbReference type="SUPFAM" id="SSF47741">
    <property type="entry name" value="CO dehydrogenase ISP C-domain like"/>
    <property type="match status" value="1"/>
</dbReference>
<dbReference type="AlphaFoldDB" id="A0AAE3JI04"/>
<name>A0AAE3JI04_9SPIR</name>
<dbReference type="PANTHER" id="PTHR44379">
    <property type="entry name" value="OXIDOREDUCTASE WITH IRON-SULFUR SUBUNIT"/>
    <property type="match status" value="1"/>
</dbReference>
<sequence>MMIPFELDGDLMFIDSNPGERLLHILRNRYSKFSAKEGCLSGRCGSCTVLMNGSPVPSCMIPVFQIRGASIITLEYFKTMVDYRDIEEGFASAKVEMCGYCDAGKILHAHALLEKTLRPTSEEIRECFAGNACRCTSIEDLIAGVKTAAVLRRKRKNAQ</sequence>
<accession>A0AAE3JI04</accession>
<dbReference type="InterPro" id="IPR012675">
    <property type="entry name" value="Beta-grasp_dom_sf"/>
</dbReference>
<dbReference type="InterPro" id="IPR002888">
    <property type="entry name" value="2Fe-2S-bd"/>
</dbReference>
<dbReference type="Pfam" id="PF01799">
    <property type="entry name" value="Fer2_2"/>
    <property type="match status" value="1"/>
</dbReference>
<proteinExistence type="predicted"/>
<evidence type="ECO:0000256" key="4">
    <source>
        <dbReference type="ARBA" id="ARBA00023004"/>
    </source>
</evidence>
<dbReference type="InterPro" id="IPR051452">
    <property type="entry name" value="Diverse_Oxidoreductases"/>
</dbReference>
<dbReference type="Proteomes" id="UP001198163">
    <property type="component" value="Unassembled WGS sequence"/>
</dbReference>
<keyword evidence="3" id="KW-0560">Oxidoreductase</keyword>